<keyword evidence="2" id="KW-1185">Reference proteome</keyword>
<dbReference type="HOGENOM" id="CLU_184193_0_0_14"/>
<name>A0A061AB76_9MOLU</name>
<dbReference type="InterPro" id="IPR009711">
    <property type="entry name" value="UPF0473"/>
</dbReference>
<reference evidence="2" key="1">
    <citation type="submission" date="2014-05" db="EMBL/GenBank/DDBJ databases">
        <authorList>
            <person name="Kube M."/>
        </authorList>
    </citation>
    <scope>NUCLEOTIDE SEQUENCE [LARGE SCALE GENOMIC DNA]</scope>
</reference>
<dbReference type="InParanoid" id="A0A061AB76"/>
<dbReference type="FunCoup" id="A0A061AB76">
    <property type="interactions" value="9"/>
</dbReference>
<dbReference type="KEGG" id="aoc:Aocu_10300"/>
<dbReference type="STRING" id="35623.Aocu_10300"/>
<evidence type="ECO:0000313" key="1">
    <source>
        <dbReference type="EMBL" id="CDR31103.1"/>
    </source>
</evidence>
<dbReference type="OrthoDB" id="384910at2"/>
<dbReference type="AlphaFoldDB" id="A0A061AB76"/>
<organism evidence="1 2">
    <name type="scientific">Acholeplasma oculi</name>
    <dbReference type="NCBI Taxonomy" id="35623"/>
    <lineage>
        <taxon>Bacteria</taxon>
        <taxon>Bacillati</taxon>
        <taxon>Mycoplasmatota</taxon>
        <taxon>Mollicutes</taxon>
        <taxon>Acholeplasmatales</taxon>
        <taxon>Acholeplasmataceae</taxon>
        <taxon>Acholeplasma</taxon>
    </lineage>
</organism>
<dbReference type="Proteomes" id="UP000032434">
    <property type="component" value="Chromosome 1"/>
</dbReference>
<dbReference type="RefSeq" id="WP_045749556.1">
    <property type="nucleotide sequence ID" value="NZ_FUZK01000001.1"/>
</dbReference>
<evidence type="ECO:0000313" key="2">
    <source>
        <dbReference type="Proteomes" id="UP000032434"/>
    </source>
</evidence>
<proteinExistence type="predicted"/>
<accession>A0A061AB76</accession>
<dbReference type="PATRIC" id="fig|35623.3.peg.1030"/>
<gene>
    <name evidence="1" type="ORF">Aocu_10300</name>
</gene>
<protein>
    <submittedName>
        <fullName evidence="1">Uncharacterized protein</fullName>
    </submittedName>
</protein>
<dbReference type="Pfam" id="PF06949">
    <property type="entry name" value="DUF1292"/>
    <property type="match status" value="1"/>
</dbReference>
<dbReference type="EMBL" id="LK028559">
    <property type="protein sequence ID" value="CDR31103.1"/>
    <property type="molecule type" value="Genomic_DNA"/>
</dbReference>
<sequence>MKENELIIVSDDKEEKVTILFTFTEKNKNYVVFEFDESEEVSAAIYEPLESGEVGTLSDITTDEEWDLVERIFEQYEKDLEDASDEETD</sequence>